<feature type="compositionally biased region" description="Basic and acidic residues" evidence="1">
    <location>
        <begin position="55"/>
        <end position="66"/>
    </location>
</feature>
<evidence type="ECO:0000313" key="3">
    <source>
        <dbReference type="Proteomes" id="UP000541558"/>
    </source>
</evidence>
<reference evidence="2 3" key="1">
    <citation type="journal article" date="2020" name="ISME J.">
        <title>Uncovering the hidden diversity of litter-decomposition mechanisms in mushroom-forming fungi.</title>
        <authorList>
            <person name="Floudas D."/>
            <person name="Bentzer J."/>
            <person name="Ahren D."/>
            <person name="Johansson T."/>
            <person name="Persson P."/>
            <person name="Tunlid A."/>
        </authorList>
    </citation>
    <scope>NUCLEOTIDE SEQUENCE [LARGE SCALE GENOMIC DNA]</scope>
    <source>
        <strain evidence="2 3">CBS 175.51</strain>
    </source>
</reference>
<comment type="caution">
    <text evidence="2">The sequence shown here is derived from an EMBL/GenBank/DDBJ whole genome shotgun (WGS) entry which is preliminary data.</text>
</comment>
<accession>A0A8H5B075</accession>
<dbReference type="AlphaFoldDB" id="A0A8H5B075"/>
<proteinExistence type="predicted"/>
<name>A0A8H5B075_9AGAR</name>
<evidence type="ECO:0000313" key="2">
    <source>
        <dbReference type="EMBL" id="KAF5314103.1"/>
    </source>
</evidence>
<feature type="region of interest" description="Disordered" evidence="1">
    <location>
        <begin position="51"/>
        <end position="83"/>
    </location>
</feature>
<gene>
    <name evidence="2" type="ORF">D9611_006957</name>
</gene>
<sequence>MSVCLPAQCSALRPGAQDTTKCQVLGVIGNLGLPPKDAAREFSESVLHCTTALPRSDRRDRPHSATRDGPVPPNAAEMSLGLGWRDRPIDLDLANTSMCNTGQE</sequence>
<dbReference type="EMBL" id="JAACJK010000222">
    <property type="protein sequence ID" value="KAF5314103.1"/>
    <property type="molecule type" value="Genomic_DNA"/>
</dbReference>
<protein>
    <submittedName>
        <fullName evidence="2">Uncharacterized protein</fullName>
    </submittedName>
</protein>
<keyword evidence="3" id="KW-1185">Reference proteome</keyword>
<dbReference type="Proteomes" id="UP000541558">
    <property type="component" value="Unassembled WGS sequence"/>
</dbReference>
<evidence type="ECO:0000256" key="1">
    <source>
        <dbReference type="SAM" id="MobiDB-lite"/>
    </source>
</evidence>
<organism evidence="2 3">
    <name type="scientific">Ephemerocybe angulata</name>
    <dbReference type="NCBI Taxonomy" id="980116"/>
    <lineage>
        <taxon>Eukaryota</taxon>
        <taxon>Fungi</taxon>
        <taxon>Dikarya</taxon>
        <taxon>Basidiomycota</taxon>
        <taxon>Agaricomycotina</taxon>
        <taxon>Agaricomycetes</taxon>
        <taxon>Agaricomycetidae</taxon>
        <taxon>Agaricales</taxon>
        <taxon>Agaricineae</taxon>
        <taxon>Psathyrellaceae</taxon>
        <taxon>Ephemerocybe</taxon>
    </lineage>
</organism>